<organism evidence="6 7">
    <name type="scientific">Abeliophyllum distichum</name>
    <dbReference type="NCBI Taxonomy" id="126358"/>
    <lineage>
        <taxon>Eukaryota</taxon>
        <taxon>Viridiplantae</taxon>
        <taxon>Streptophyta</taxon>
        <taxon>Embryophyta</taxon>
        <taxon>Tracheophyta</taxon>
        <taxon>Spermatophyta</taxon>
        <taxon>Magnoliopsida</taxon>
        <taxon>eudicotyledons</taxon>
        <taxon>Gunneridae</taxon>
        <taxon>Pentapetalae</taxon>
        <taxon>asterids</taxon>
        <taxon>lamiids</taxon>
        <taxon>Lamiales</taxon>
        <taxon>Oleaceae</taxon>
        <taxon>Forsythieae</taxon>
        <taxon>Abeliophyllum</taxon>
    </lineage>
</organism>
<dbReference type="EMBL" id="JBFOLK010000013">
    <property type="protein sequence ID" value="KAL2465598.1"/>
    <property type="molecule type" value="Genomic_DNA"/>
</dbReference>
<feature type="transmembrane region" description="Helical" evidence="5">
    <location>
        <begin position="60"/>
        <end position="82"/>
    </location>
</feature>
<keyword evidence="2 5" id="KW-0812">Transmembrane</keyword>
<dbReference type="Proteomes" id="UP001604336">
    <property type="component" value="Unassembled WGS sequence"/>
</dbReference>
<evidence type="ECO:0000313" key="6">
    <source>
        <dbReference type="EMBL" id="KAL2465598.1"/>
    </source>
</evidence>
<keyword evidence="4 5" id="KW-0472">Membrane</keyword>
<name>A0ABD1PNW8_9LAMI</name>
<gene>
    <name evidence="6" type="ORF">Adt_41449</name>
</gene>
<evidence type="ECO:0000256" key="3">
    <source>
        <dbReference type="ARBA" id="ARBA00022989"/>
    </source>
</evidence>
<evidence type="ECO:0000256" key="1">
    <source>
        <dbReference type="ARBA" id="ARBA00004141"/>
    </source>
</evidence>
<dbReference type="AlphaFoldDB" id="A0ABD1PNW8"/>
<dbReference type="PANTHER" id="PTHR21576:SF154">
    <property type="entry name" value="OS04G0502800 PROTEIN"/>
    <property type="match status" value="1"/>
</dbReference>
<dbReference type="PANTHER" id="PTHR21576">
    <property type="entry name" value="UNCHARACTERIZED NODULIN-LIKE PROTEIN"/>
    <property type="match status" value="1"/>
</dbReference>
<proteinExistence type="predicted"/>
<dbReference type="GO" id="GO:0016020">
    <property type="term" value="C:membrane"/>
    <property type="evidence" value="ECO:0007669"/>
    <property type="project" value="UniProtKB-SubCell"/>
</dbReference>
<reference evidence="7" key="1">
    <citation type="submission" date="2024-07" db="EMBL/GenBank/DDBJ databases">
        <title>Two chromosome-level genome assemblies of Korean endemic species Abeliophyllum distichum and Forsythia ovata (Oleaceae).</title>
        <authorList>
            <person name="Jang H."/>
        </authorList>
    </citation>
    <scope>NUCLEOTIDE SEQUENCE [LARGE SCALE GENOMIC DNA]</scope>
</reference>
<sequence length="115" mass="12946">MEPLLTPSSSAAYLGSFHESDGMTEVDMLLAEGEGAIRKKRRPRRGDDFKFTEALIKADFWLLFLISFVGVGSSITVLNNLAQIGIAQYMNDTKILLSLFSFCSFAWPPWWRCGF</sequence>
<feature type="transmembrane region" description="Helical" evidence="5">
    <location>
        <begin position="94"/>
        <end position="111"/>
    </location>
</feature>
<comment type="subcellular location">
    <subcellularLocation>
        <location evidence="1">Membrane</location>
        <topology evidence="1">Multi-pass membrane protein</topology>
    </subcellularLocation>
</comment>
<protein>
    <submittedName>
        <fullName evidence="6">Major facilitator superfamily protein</fullName>
    </submittedName>
</protein>
<evidence type="ECO:0000256" key="5">
    <source>
        <dbReference type="SAM" id="Phobius"/>
    </source>
</evidence>
<keyword evidence="3 5" id="KW-1133">Transmembrane helix</keyword>
<accession>A0ABD1PNW8</accession>
<evidence type="ECO:0000313" key="7">
    <source>
        <dbReference type="Proteomes" id="UP001604336"/>
    </source>
</evidence>
<evidence type="ECO:0000256" key="4">
    <source>
        <dbReference type="ARBA" id="ARBA00023136"/>
    </source>
</evidence>
<evidence type="ECO:0000256" key="2">
    <source>
        <dbReference type="ARBA" id="ARBA00022692"/>
    </source>
</evidence>
<comment type="caution">
    <text evidence="6">The sequence shown here is derived from an EMBL/GenBank/DDBJ whole genome shotgun (WGS) entry which is preliminary data.</text>
</comment>
<keyword evidence="7" id="KW-1185">Reference proteome</keyword>